<reference evidence="2 3" key="1">
    <citation type="submission" date="2015-04" db="EMBL/GenBank/DDBJ databases">
        <title>Whole genome shotgun sequence of Flavihumibacter petaseus NBRC 106054.</title>
        <authorList>
            <person name="Miyazawa S."/>
            <person name="Hosoyama A."/>
            <person name="Hashimoto M."/>
            <person name="Noguchi M."/>
            <person name="Tsuchikane K."/>
            <person name="Ohji S."/>
            <person name="Yamazoe A."/>
            <person name="Ichikawa N."/>
            <person name="Kimura A."/>
            <person name="Fujita N."/>
        </authorList>
    </citation>
    <scope>NUCLEOTIDE SEQUENCE [LARGE SCALE GENOMIC DNA]</scope>
    <source>
        <strain evidence="2 3">NBRC 106054</strain>
    </source>
</reference>
<evidence type="ECO:0000313" key="3">
    <source>
        <dbReference type="Proteomes" id="UP000033121"/>
    </source>
</evidence>
<sequence length="171" mass="19187">MTRLHFLTIFLFFSFAVVAQEKITPTDKLQIDGAVGQSRLLTLDSFLSSPAVAIPDVIITNHLGEPRSTYKGLKGILLKTVLEKSVFSTPGPKQLSEFYLVLEASDGYKVVYSWNELFNTVVGEQVYIVTEKDGKKLAEIPDRILAICAADRRTGRRTVKGLQYIHIRRVE</sequence>
<feature type="chain" id="PRO_5002430263" description="Oxidoreductase molybdopterin-binding domain-containing protein" evidence="1">
    <location>
        <begin position="20"/>
        <end position="171"/>
    </location>
</feature>
<dbReference type="EMBL" id="BBWV01000004">
    <property type="protein sequence ID" value="GAO44873.1"/>
    <property type="molecule type" value="Genomic_DNA"/>
</dbReference>
<dbReference type="Proteomes" id="UP000033121">
    <property type="component" value="Unassembled WGS sequence"/>
</dbReference>
<keyword evidence="3" id="KW-1185">Reference proteome</keyword>
<dbReference type="InterPro" id="IPR036374">
    <property type="entry name" value="OxRdtase_Mopterin-bd_sf"/>
</dbReference>
<dbReference type="STRING" id="1220578.FPE01S_04_01160"/>
<evidence type="ECO:0000313" key="2">
    <source>
        <dbReference type="EMBL" id="GAO44873.1"/>
    </source>
</evidence>
<protein>
    <recommendedName>
        <fullName evidence="4">Oxidoreductase molybdopterin-binding domain-containing protein</fullName>
    </recommendedName>
</protein>
<gene>
    <name evidence="2" type="ORF">FPE01S_04_01160</name>
</gene>
<comment type="caution">
    <text evidence="2">The sequence shown here is derived from an EMBL/GenBank/DDBJ whole genome shotgun (WGS) entry which is preliminary data.</text>
</comment>
<dbReference type="RefSeq" id="WP_046370869.1">
    <property type="nucleotide sequence ID" value="NZ_BBWV01000004.1"/>
</dbReference>
<evidence type="ECO:0008006" key="4">
    <source>
        <dbReference type="Google" id="ProtNLM"/>
    </source>
</evidence>
<organism evidence="2 3">
    <name type="scientific">Flavihumibacter petaseus NBRC 106054</name>
    <dbReference type="NCBI Taxonomy" id="1220578"/>
    <lineage>
        <taxon>Bacteria</taxon>
        <taxon>Pseudomonadati</taxon>
        <taxon>Bacteroidota</taxon>
        <taxon>Chitinophagia</taxon>
        <taxon>Chitinophagales</taxon>
        <taxon>Chitinophagaceae</taxon>
        <taxon>Flavihumibacter</taxon>
    </lineage>
</organism>
<dbReference type="OrthoDB" id="5366082at2"/>
<proteinExistence type="predicted"/>
<accession>A0A0E9N504</accession>
<dbReference type="SUPFAM" id="SSF56524">
    <property type="entry name" value="Oxidoreductase molybdopterin-binding domain"/>
    <property type="match status" value="1"/>
</dbReference>
<evidence type="ECO:0000256" key="1">
    <source>
        <dbReference type="SAM" id="SignalP"/>
    </source>
</evidence>
<name>A0A0E9N504_9BACT</name>
<feature type="signal peptide" evidence="1">
    <location>
        <begin position="1"/>
        <end position="19"/>
    </location>
</feature>
<keyword evidence="1" id="KW-0732">Signal</keyword>
<dbReference type="AlphaFoldDB" id="A0A0E9N504"/>